<dbReference type="InterPro" id="IPR023796">
    <property type="entry name" value="Serpin_dom"/>
</dbReference>
<dbReference type="EMBL" id="ABDC03022594">
    <property type="status" value="NOT_ANNOTATED_CDS"/>
    <property type="molecule type" value="Genomic_DNA"/>
</dbReference>
<protein>
    <recommendedName>
        <fullName evidence="2">Serpin domain-containing protein</fullName>
    </recommendedName>
</protein>
<dbReference type="Pfam" id="PF00079">
    <property type="entry name" value="Serpin"/>
    <property type="match status" value="2"/>
</dbReference>
<dbReference type="GeneTree" id="ENSGT00940000154520"/>
<evidence type="ECO:0000313" key="4">
    <source>
        <dbReference type="Proteomes" id="UP000694394"/>
    </source>
</evidence>
<evidence type="ECO:0000256" key="1">
    <source>
        <dbReference type="ARBA" id="ARBA00006426"/>
    </source>
</evidence>
<reference evidence="3" key="3">
    <citation type="submission" date="2025-09" db="UniProtKB">
        <authorList>
            <consortium name="Ensembl"/>
        </authorList>
    </citation>
    <scope>IDENTIFICATION</scope>
</reference>
<dbReference type="Proteomes" id="UP000694394">
    <property type="component" value="Chromosome 19"/>
</dbReference>
<reference evidence="3" key="2">
    <citation type="submission" date="2025-08" db="UniProtKB">
        <authorList>
            <consortium name="Ensembl"/>
        </authorList>
    </citation>
    <scope>IDENTIFICATION</scope>
</reference>
<dbReference type="SUPFAM" id="SSF56574">
    <property type="entry name" value="Serpins"/>
    <property type="match status" value="1"/>
</dbReference>
<organism evidence="3 4">
    <name type="scientific">Microcebus murinus</name>
    <name type="common">Gray mouse lemur</name>
    <name type="synonym">Lemur murinus</name>
    <dbReference type="NCBI Taxonomy" id="30608"/>
    <lineage>
        <taxon>Eukaryota</taxon>
        <taxon>Metazoa</taxon>
        <taxon>Chordata</taxon>
        <taxon>Craniata</taxon>
        <taxon>Vertebrata</taxon>
        <taxon>Euteleostomi</taxon>
        <taxon>Mammalia</taxon>
        <taxon>Eutheria</taxon>
        <taxon>Euarchontoglires</taxon>
        <taxon>Primates</taxon>
        <taxon>Strepsirrhini</taxon>
        <taxon>Lemuriformes</taxon>
        <taxon>Cheirogaleidae</taxon>
        <taxon>Microcebus</taxon>
    </lineage>
</organism>
<dbReference type="PANTHER" id="PTHR11461">
    <property type="entry name" value="SERINE PROTEASE INHIBITOR, SERPIN"/>
    <property type="match status" value="1"/>
</dbReference>
<name>A0A8C5XC26_MICMU</name>
<dbReference type="InterPro" id="IPR000215">
    <property type="entry name" value="Serpin_fam"/>
</dbReference>
<dbReference type="GO" id="GO:0004867">
    <property type="term" value="F:serine-type endopeptidase inhibitor activity"/>
    <property type="evidence" value="ECO:0007669"/>
    <property type="project" value="InterPro"/>
</dbReference>
<dbReference type="Ensembl" id="ENSMICT00000005201.3">
    <property type="protein sequence ID" value="ENSMICP00000004745.3"/>
    <property type="gene ID" value="ENSMICG00000005206.3"/>
</dbReference>
<evidence type="ECO:0000259" key="2">
    <source>
        <dbReference type="SMART" id="SM00093"/>
    </source>
</evidence>
<keyword evidence="4" id="KW-1185">Reference proteome</keyword>
<proteinExistence type="inferred from homology"/>
<dbReference type="InterPro" id="IPR036186">
    <property type="entry name" value="Serpin_sf"/>
</dbReference>
<dbReference type="EMBL" id="ABDC03022596">
    <property type="status" value="NOT_ANNOTATED_CDS"/>
    <property type="molecule type" value="Genomic_DNA"/>
</dbReference>
<dbReference type="AlphaFoldDB" id="A0A8C5XC26"/>
<dbReference type="GO" id="GO:0005615">
    <property type="term" value="C:extracellular space"/>
    <property type="evidence" value="ECO:0007669"/>
    <property type="project" value="InterPro"/>
</dbReference>
<dbReference type="PANTHER" id="PTHR11461:SF186">
    <property type="entry name" value="SERPIN B4"/>
    <property type="match status" value="1"/>
</dbReference>
<comment type="similarity">
    <text evidence="1">Belongs to the serpin family. Ov-serpin subfamily.</text>
</comment>
<reference evidence="3" key="1">
    <citation type="submission" date="2016-12" db="EMBL/GenBank/DDBJ databases">
        <title>Mouse lemur reference genome and diversity panel.</title>
        <authorList>
            <person name="Harris R."/>
            <person name="Larsen P."/>
            <person name="Liu Y."/>
            <person name="Hughes D.S."/>
            <person name="Murali S."/>
            <person name="Raveendran M."/>
            <person name="Korchina V."/>
            <person name="Wang M."/>
            <person name="Jhangiani S."/>
            <person name="Bandaranaike D."/>
            <person name="Bellair M."/>
            <person name="Blankenburg K."/>
            <person name="Chao H."/>
            <person name="Dahdouli M."/>
            <person name="Dinh H."/>
            <person name="Doddapaneni H."/>
            <person name="English A."/>
            <person name="Firestine M."/>
            <person name="Gnanaolivu R."/>
            <person name="Gross S."/>
            <person name="Hernandez B."/>
            <person name="Javaid M."/>
            <person name="Jayaseelan J."/>
            <person name="Jones J."/>
            <person name="Khan Z."/>
            <person name="Kovar C."/>
            <person name="Kurapati P."/>
            <person name="Le B."/>
            <person name="Lee S."/>
            <person name="Li M."/>
            <person name="Mathew T."/>
            <person name="Narasimhan A."/>
            <person name="Ngo D."/>
            <person name="Nguyen L."/>
            <person name="Okwuonu G."/>
            <person name="Ongeri F."/>
            <person name="Osuji N."/>
            <person name="Pu L.-L."/>
            <person name="Puazo M."/>
            <person name="Quiroz J."/>
            <person name="Raj R."/>
            <person name="Rajbhandari K."/>
            <person name="Reid J.G."/>
            <person name="Santibanez J."/>
            <person name="Sexton D."/>
            <person name="Skinner E."/>
            <person name="Vee V."/>
            <person name="Weissenberger G."/>
            <person name="Wu Y."/>
            <person name="Xin Y."/>
            <person name="Han Y."/>
            <person name="Campbell C."/>
            <person name="Brown A."/>
            <person name="Sullivan B."/>
            <person name="Shelton J."/>
            <person name="Brown S."/>
            <person name="Dudchenko O."/>
            <person name="Machol I."/>
            <person name="Durand N."/>
            <person name="Shamim M."/>
            <person name="Lieberman A."/>
            <person name="Muzny D.M."/>
            <person name="Richards S."/>
            <person name="Yoder A."/>
            <person name="Worley K.C."/>
            <person name="Rogers J."/>
            <person name="Gibbs R.A."/>
        </authorList>
    </citation>
    <scope>NUCLEOTIDE SEQUENCE [LARGE SCALE GENOMIC DNA]</scope>
</reference>
<accession>A0A8C5XC26</accession>
<dbReference type="SMART" id="SM00093">
    <property type="entry name" value="SERPIN"/>
    <property type="match status" value="1"/>
</dbReference>
<dbReference type="InterPro" id="IPR042178">
    <property type="entry name" value="Serpin_sf_1"/>
</dbReference>
<evidence type="ECO:0000313" key="3">
    <source>
        <dbReference type="Ensembl" id="ENSMICP00000004745.3"/>
    </source>
</evidence>
<sequence>MKSLSEANTQFALDMFRQFGKSKEDNIFYSPFSITSAFGMLLLGCRENTALQIEKVLHFNQLTENAKQRTAACHQYLDNVKEFYLASAESVDFQNATEESEKKINTWVETQTNLEDKLTAEKLIEWTSSQNMSKRGVDLYLPRFKVEKSYDLKDVLMAMGMVDVFSPQDADLSGMTGSRGLVVTKVLHKAFVEVTEEGTEAAAATGIVISKTSTPYSIYEEFHCNHPFLFFIKQNKTNN</sequence>
<dbReference type="EMBL" id="ABDC03022595">
    <property type="status" value="NOT_ANNOTATED_CDS"/>
    <property type="molecule type" value="Genomic_DNA"/>
</dbReference>
<dbReference type="Gene3D" id="3.30.497.10">
    <property type="entry name" value="Antithrombin, subunit I, domain 2"/>
    <property type="match status" value="2"/>
</dbReference>
<feature type="domain" description="Serpin" evidence="2">
    <location>
        <begin position="13"/>
        <end position="239"/>
    </location>
</feature>